<keyword evidence="2" id="KW-1003">Cell membrane</keyword>
<dbReference type="GO" id="GO:0015385">
    <property type="term" value="F:sodium:proton antiporter activity"/>
    <property type="evidence" value="ECO:0007669"/>
    <property type="project" value="TreeGrafter"/>
</dbReference>
<keyword evidence="5 6" id="KW-0472">Membrane</keyword>
<accession>A0A645DMC9</accession>
<name>A0A645DMC9_9ZZZZ</name>
<sequence>MPIFALANAGVIINSHSFEGSIPPIALGVFFGLVFGKPLGIFALSWVACKLKIAVLPEGVKWGQIASVGIIAGIGFTMSIFIDNLAFSDPKIVDTGKAAILISSFVSAVLGL</sequence>
<comment type="caution">
    <text evidence="7">The sequence shown here is derived from an EMBL/GenBank/DDBJ whole genome shotgun (WGS) entry which is preliminary data.</text>
</comment>
<keyword evidence="4 6" id="KW-1133">Transmembrane helix</keyword>
<proteinExistence type="predicted"/>
<gene>
    <name evidence="7" type="primary">nhaA_13</name>
    <name evidence="7" type="ORF">SDC9_137532</name>
</gene>
<keyword evidence="3 6" id="KW-0812">Transmembrane</keyword>
<feature type="transmembrane region" description="Helical" evidence="6">
    <location>
        <begin position="60"/>
        <end position="82"/>
    </location>
</feature>
<evidence type="ECO:0000256" key="4">
    <source>
        <dbReference type="ARBA" id="ARBA00022989"/>
    </source>
</evidence>
<reference evidence="7" key="1">
    <citation type="submission" date="2019-08" db="EMBL/GenBank/DDBJ databases">
        <authorList>
            <person name="Kucharzyk K."/>
            <person name="Murdoch R.W."/>
            <person name="Higgins S."/>
            <person name="Loffler F."/>
        </authorList>
    </citation>
    <scope>NUCLEOTIDE SEQUENCE</scope>
</reference>
<dbReference type="PANTHER" id="PTHR30341:SF0">
    <property type="entry name" value="NA(+)_H(+) ANTIPORTER NHAA"/>
    <property type="match status" value="1"/>
</dbReference>
<evidence type="ECO:0000256" key="3">
    <source>
        <dbReference type="ARBA" id="ARBA00022692"/>
    </source>
</evidence>
<dbReference type="Gene3D" id="1.20.1530.10">
    <property type="entry name" value="Na+/H+ antiporter like domain"/>
    <property type="match status" value="1"/>
</dbReference>
<evidence type="ECO:0000256" key="2">
    <source>
        <dbReference type="ARBA" id="ARBA00022475"/>
    </source>
</evidence>
<evidence type="ECO:0000256" key="1">
    <source>
        <dbReference type="ARBA" id="ARBA00004429"/>
    </source>
</evidence>
<organism evidence="7">
    <name type="scientific">bioreactor metagenome</name>
    <dbReference type="NCBI Taxonomy" id="1076179"/>
    <lineage>
        <taxon>unclassified sequences</taxon>
        <taxon>metagenomes</taxon>
        <taxon>ecological metagenomes</taxon>
    </lineage>
</organism>
<comment type="subcellular location">
    <subcellularLocation>
        <location evidence="1">Cell inner membrane</location>
        <topology evidence="1">Multi-pass membrane protein</topology>
    </subcellularLocation>
</comment>
<dbReference type="InterPro" id="IPR004670">
    <property type="entry name" value="NhaA"/>
</dbReference>
<protein>
    <submittedName>
        <fullName evidence="7">Na(+)/H(+) antiporter NhaA</fullName>
    </submittedName>
</protein>
<dbReference type="PANTHER" id="PTHR30341">
    <property type="entry name" value="SODIUM ION/PROTON ANTIPORTER NHAA-RELATED"/>
    <property type="match status" value="1"/>
</dbReference>
<evidence type="ECO:0000256" key="5">
    <source>
        <dbReference type="ARBA" id="ARBA00023136"/>
    </source>
</evidence>
<dbReference type="GO" id="GO:0005886">
    <property type="term" value="C:plasma membrane"/>
    <property type="evidence" value="ECO:0007669"/>
    <property type="project" value="UniProtKB-SubCell"/>
</dbReference>
<dbReference type="GO" id="GO:0006885">
    <property type="term" value="P:regulation of pH"/>
    <property type="evidence" value="ECO:0007669"/>
    <property type="project" value="InterPro"/>
</dbReference>
<dbReference type="Pfam" id="PF06965">
    <property type="entry name" value="Na_H_antiport_1"/>
    <property type="match status" value="1"/>
</dbReference>
<feature type="transmembrane region" description="Helical" evidence="6">
    <location>
        <begin position="25"/>
        <end position="48"/>
    </location>
</feature>
<dbReference type="InterPro" id="IPR023171">
    <property type="entry name" value="Na/H_antiporter_dom_sf"/>
</dbReference>
<evidence type="ECO:0000256" key="6">
    <source>
        <dbReference type="SAM" id="Phobius"/>
    </source>
</evidence>
<dbReference type="AlphaFoldDB" id="A0A645DMC9"/>
<dbReference type="EMBL" id="VSSQ01037660">
    <property type="protein sequence ID" value="MPM90411.1"/>
    <property type="molecule type" value="Genomic_DNA"/>
</dbReference>
<evidence type="ECO:0000313" key="7">
    <source>
        <dbReference type="EMBL" id="MPM90411.1"/>
    </source>
</evidence>